<dbReference type="GO" id="GO:0003676">
    <property type="term" value="F:nucleic acid binding"/>
    <property type="evidence" value="ECO:0007669"/>
    <property type="project" value="InterPro"/>
</dbReference>
<accession>A0A0B0NL33</accession>
<dbReference type="EMBL" id="KN399369">
    <property type="protein sequence ID" value="KHG13332.1"/>
    <property type="molecule type" value="Genomic_DNA"/>
</dbReference>
<organism evidence="2 3">
    <name type="scientific">Gossypium arboreum</name>
    <name type="common">Tree cotton</name>
    <name type="synonym">Gossypium nanking</name>
    <dbReference type="NCBI Taxonomy" id="29729"/>
    <lineage>
        <taxon>Eukaryota</taxon>
        <taxon>Viridiplantae</taxon>
        <taxon>Streptophyta</taxon>
        <taxon>Embryophyta</taxon>
        <taxon>Tracheophyta</taxon>
        <taxon>Spermatophyta</taxon>
        <taxon>Magnoliopsida</taxon>
        <taxon>eudicotyledons</taxon>
        <taxon>Gunneridae</taxon>
        <taxon>Pentapetalae</taxon>
        <taxon>rosids</taxon>
        <taxon>malvids</taxon>
        <taxon>Malvales</taxon>
        <taxon>Malvaceae</taxon>
        <taxon>Malvoideae</taxon>
        <taxon>Gossypium</taxon>
    </lineage>
</organism>
<feature type="domain" description="RNase H type-1" evidence="1">
    <location>
        <begin position="2"/>
        <end position="51"/>
    </location>
</feature>
<dbReference type="Proteomes" id="UP000032142">
    <property type="component" value="Unassembled WGS sequence"/>
</dbReference>
<dbReference type="AlphaFoldDB" id="A0A0B0NL33"/>
<evidence type="ECO:0000313" key="3">
    <source>
        <dbReference type="Proteomes" id="UP000032142"/>
    </source>
</evidence>
<evidence type="ECO:0000313" key="2">
    <source>
        <dbReference type="EMBL" id="KHG13332.1"/>
    </source>
</evidence>
<protein>
    <recommendedName>
        <fullName evidence="1">RNase H type-1 domain-containing protein</fullName>
    </recommendedName>
</protein>
<dbReference type="GO" id="GO:0004523">
    <property type="term" value="F:RNA-DNA hybrid ribonuclease activity"/>
    <property type="evidence" value="ECO:0007669"/>
    <property type="project" value="InterPro"/>
</dbReference>
<dbReference type="InterPro" id="IPR002156">
    <property type="entry name" value="RNaseH_domain"/>
</dbReference>
<dbReference type="Pfam" id="PF13456">
    <property type="entry name" value="RVT_3"/>
    <property type="match status" value="1"/>
</dbReference>
<sequence length="52" mass="6028">MGLRDTIIEGDSLTVIKKGKSSSMDRSKIGVFIQDIKFEQRKFKEVWFTFVS</sequence>
<proteinExistence type="predicted"/>
<name>A0A0B0NL33_GOSAR</name>
<gene>
    <name evidence="2" type="ORF">F383_17339</name>
</gene>
<keyword evidence="3" id="KW-1185">Reference proteome</keyword>
<evidence type="ECO:0000259" key="1">
    <source>
        <dbReference type="Pfam" id="PF13456"/>
    </source>
</evidence>
<reference evidence="3" key="1">
    <citation type="submission" date="2014-09" db="EMBL/GenBank/DDBJ databases">
        <authorList>
            <person name="Mudge J."/>
            <person name="Ramaraj T."/>
            <person name="Lindquist I.E."/>
            <person name="Bharti A.K."/>
            <person name="Sundararajan A."/>
            <person name="Cameron C.T."/>
            <person name="Woodward J.E."/>
            <person name="May G.D."/>
            <person name="Brubaker C."/>
            <person name="Broadhvest J."/>
            <person name="Wilkins T.A."/>
        </authorList>
    </citation>
    <scope>NUCLEOTIDE SEQUENCE</scope>
    <source>
        <strain evidence="3">cv. AKA8401</strain>
    </source>
</reference>